<evidence type="ECO:0000313" key="8">
    <source>
        <dbReference type="Proteomes" id="UP000030700"/>
    </source>
</evidence>
<dbReference type="EMBL" id="DF820462">
    <property type="protein sequence ID" value="GAK54589.1"/>
    <property type="molecule type" value="Genomic_DNA"/>
</dbReference>
<evidence type="ECO:0000256" key="6">
    <source>
        <dbReference type="ARBA" id="ARBA00093790"/>
    </source>
</evidence>
<protein>
    <recommendedName>
        <fullName evidence="6">type II site-specific deoxyribonuclease</fullName>
        <ecNumber evidence="6">3.1.21.4</ecNumber>
    </recommendedName>
</protein>
<proteinExistence type="predicted"/>
<evidence type="ECO:0000256" key="3">
    <source>
        <dbReference type="ARBA" id="ARBA00022759"/>
    </source>
</evidence>
<evidence type="ECO:0000256" key="4">
    <source>
        <dbReference type="ARBA" id="ARBA00022801"/>
    </source>
</evidence>
<name>A0A081BT58_9BACT</name>
<reference evidence="7" key="1">
    <citation type="journal article" date="2015" name="PeerJ">
        <title>First genomic representation of candidate bacterial phylum KSB3 points to enhanced environmental sensing as a trigger of wastewater bulking.</title>
        <authorList>
            <person name="Sekiguchi Y."/>
            <person name="Ohashi A."/>
            <person name="Parks D.H."/>
            <person name="Yamauchi T."/>
            <person name="Tyson G.W."/>
            <person name="Hugenholtz P."/>
        </authorList>
    </citation>
    <scope>NUCLEOTIDE SEQUENCE [LARGE SCALE GENOMIC DNA]</scope>
</reference>
<evidence type="ECO:0000256" key="5">
    <source>
        <dbReference type="ARBA" id="ARBA00093760"/>
    </source>
</evidence>
<dbReference type="GO" id="GO:0009307">
    <property type="term" value="P:DNA restriction-modification system"/>
    <property type="evidence" value="ECO:0007669"/>
    <property type="project" value="InterPro"/>
</dbReference>
<dbReference type="AlphaFoldDB" id="A0A081BT58"/>
<keyword evidence="1" id="KW-0540">Nuclease</keyword>
<sequence>MITDLKKEQIALEVIRVLKKRFDEFPTDLVSDNRNAPFHKAFLQAFSQKLNEHVKSIPVFIGLSSWMHGLNTSLGQSFFERVAHKLSGGQKRGFTSEKRTRLTVTEVQKATIADIITDLKNGNKHPDVVSENSLLRTQILLGHEIDANDFTCDVYFEDNDRITAIELKSVRPNAGESRGEKQKILEAKAALFKHFPHKEISYYVGFPFDPTDNTPTGFDKKRFLEYLIDGTKYFDSEEVLLSSELWDFLSGEKNTMETILEIINRIASPKFLQRFEYINNSSNRYQKPRYYRKILEKWCLFSELHLFDNDALICRNLTTDVKERKYNQSNIFKKNGYDESRFNELKIA</sequence>
<keyword evidence="8" id="KW-1185">Reference proteome</keyword>
<organism evidence="7">
    <name type="scientific">Candidatus Moduliflexus flocculans</name>
    <dbReference type="NCBI Taxonomy" id="1499966"/>
    <lineage>
        <taxon>Bacteria</taxon>
        <taxon>Candidatus Moduliflexota</taxon>
        <taxon>Candidatus Moduliflexia</taxon>
        <taxon>Candidatus Moduliflexales</taxon>
        <taxon>Candidatus Moduliflexaceae</taxon>
    </lineage>
</organism>
<dbReference type="HOGENOM" id="CLU_756000_0_0_0"/>
<dbReference type="GO" id="GO:0003677">
    <property type="term" value="F:DNA binding"/>
    <property type="evidence" value="ECO:0007669"/>
    <property type="project" value="InterPro"/>
</dbReference>
<keyword evidence="2" id="KW-0680">Restriction system</keyword>
<keyword evidence="4" id="KW-0378">Hydrolase</keyword>
<dbReference type="STRING" id="1499966.U14_05876"/>
<gene>
    <name evidence="7" type="ORF">U14_05876</name>
</gene>
<evidence type="ECO:0000256" key="2">
    <source>
        <dbReference type="ARBA" id="ARBA00022747"/>
    </source>
</evidence>
<dbReference type="Proteomes" id="UP000030700">
    <property type="component" value="Unassembled WGS sequence"/>
</dbReference>
<dbReference type="EC" id="3.1.21.4" evidence="6"/>
<dbReference type="InterPro" id="IPR019045">
    <property type="entry name" value="Restrct_endonuc_II_HinfI"/>
</dbReference>
<dbReference type="Pfam" id="PF09520">
    <property type="entry name" value="RE_TdeIII"/>
    <property type="match status" value="1"/>
</dbReference>
<comment type="catalytic activity">
    <reaction evidence="5">
        <text>Endonucleolytic cleavage of DNA to give specific double-stranded fragments with terminal 5'-phosphates.</text>
        <dbReference type="EC" id="3.1.21.4"/>
    </reaction>
</comment>
<evidence type="ECO:0000313" key="7">
    <source>
        <dbReference type="EMBL" id="GAK54589.1"/>
    </source>
</evidence>
<evidence type="ECO:0000256" key="1">
    <source>
        <dbReference type="ARBA" id="ARBA00022722"/>
    </source>
</evidence>
<keyword evidence="3 7" id="KW-0255">Endonuclease</keyword>
<dbReference type="GO" id="GO:0009036">
    <property type="term" value="F:type II site-specific deoxyribonuclease activity"/>
    <property type="evidence" value="ECO:0007669"/>
    <property type="project" value="InterPro"/>
</dbReference>
<accession>A0A081BT58</accession>